<organism evidence="1 2">
    <name type="scientific">Calocera viscosa (strain TUFC12733)</name>
    <dbReference type="NCBI Taxonomy" id="1330018"/>
    <lineage>
        <taxon>Eukaryota</taxon>
        <taxon>Fungi</taxon>
        <taxon>Dikarya</taxon>
        <taxon>Basidiomycota</taxon>
        <taxon>Agaricomycotina</taxon>
        <taxon>Dacrymycetes</taxon>
        <taxon>Dacrymycetales</taxon>
        <taxon>Dacrymycetaceae</taxon>
        <taxon>Calocera</taxon>
    </lineage>
</organism>
<gene>
    <name evidence="1" type="ORF">CALVIDRAFT_134483</name>
</gene>
<evidence type="ECO:0000313" key="2">
    <source>
        <dbReference type="Proteomes" id="UP000076738"/>
    </source>
</evidence>
<accession>A0A167LX86</accession>
<dbReference type="AlphaFoldDB" id="A0A167LX86"/>
<dbReference type="Gene3D" id="3.80.10.10">
    <property type="entry name" value="Ribonuclease Inhibitor"/>
    <property type="match status" value="1"/>
</dbReference>
<dbReference type="InterPro" id="IPR032675">
    <property type="entry name" value="LRR_dom_sf"/>
</dbReference>
<dbReference type="EMBL" id="KV417285">
    <property type="protein sequence ID" value="KZO96124.1"/>
    <property type="molecule type" value="Genomic_DNA"/>
</dbReference>
<evidence type="ECO:0008006" key="3">
    <source>
        <dbReference type="Google" id="ProtNLM"/>
    </source>
</evidence>
<dbReference type="SUPFAM" id="SSF52047">
    <property type="entry name" value="RNI-like"/>
    <property type="match status" value="1"/>
</dbReference>
<sequence length="395" mass="43880">MSQSPCERMKVELWIEIFEEVVEENHRPSVVLPLLLVCKAWQAAGQCLLFRHLFFSGASKVNLLHHQLVGDTIHGRRPCDATRSIGLGQGRAYDTIWHIIPTILLYTINLRAFNATGVPIRSSTLEVLASVAAKSLEVLNVSFCSTECDGGIKLALLSRFVVLRRLTFAAPWDADCATFPISCASGMSMHFLIYLKFSVPDFDPLPDLVVFLSRCHFPSLTDLHLDIPRLGVDKWGDPTDNVLRLEPFFKAVGPQLHVLGLNSPEAAAAPEQLFRHLTVLRQLQFPAGVPPNAVVAYLPVTVTVVGLDIITDTSTDSSDIARILLFLEELSMMESPRHLLSEVRLNSRNGPSFDWTTISTHNPTLAGELMQRSIRLAPWGIQLQDCNGKRLVLMD</sequence>
<reference evidence="1 2" key="1">
    <citation type="journal article" date="2016" name="Mol. Biol. Evol.">
        <title>Comparative Genomics of Early-Diverging Mushroom-Forming Fungi Provides Insights into the Origins of Lignocellulose Decay Capabilities.</title>
        <authorList>
            <person name="Nagy L.G."/>
            <person name="Riley R."/>
            <person name="Tritt A."/>
            <person name="Adam C."/>
            <person name="Daum C."/>
            <person name="Floudas D."/>
            <person name="Sun H."/>
            <person name="Yadav J.S."/>
            <person name="Pangilinan J."/>
            <person name="Larsson K.H."/>
            <person name="Matsuura K."/>
            <person name="Barry K."/>
            <person name="Labutti K."/>
            <person name="Kuo R."/>
            <person name="Ohm R.A."/>
            <person name="Bhattacharya S.S."/>
            <person name="Shirouzu T."/>
            <person name="Yoshinaga Y."/>
            <person name="Martin F.M."/>
            <person name="Grigoriev I.V."/>
            <person name="Hibbett D.S."/>
        </authorList>
    </citation>
    <scope>NUCLEOTIDE SEQUENCE [LARGE SCALE GENOMIC DNA]</scope>
    <source>
        <strain evidence="1 2">TUFC12733</strain>
    </source>
</reference>
<evidence type="ECO:0000313" key="1">
    <source>
        <dbReference type="EMBL" id="KZO96124.1"/>
    </source>
</evidence>
<name>A0A167LX86_CALVF</name>
<keyword evidence="2" id="KW-1185">Reference proteome</keyword>
<dbReference type="Proteomes" id="UP000076738">
    <property type="component" value="Unassembled WGS sequence"/>
</dbReference>
<proteinExistence type="predicted"/>
<protein>
    <recommendedName>
        <fullName evidence="3">F-box domain-containing protein</fullName>
    </recommendedName>
</protein>